<dbReference type="InterPro" id="IPR037104">
    <property type="entry name" value="Annexin_sf"/>
</dbReference>
<keyword evidence="9 17" id="KW-0106">Calcium</keyword>
<evidence type="ECO:0000256" key="10">
    <source>
        <dbReference type="ARBA" id="ARBA00023005"/>
    </source>
</evidence>
<evidence type="ECO:0000256" key="9">
    <source>
        <dbReference type="ARBA" id="ARBA00022837"/>
    </source>
</evidence>
<dbReference type="SUPFAM" id="SSF47874">
    <property type="entry name" value="Annexin"/>
    <property type="match status" value="1"/>
</dbReference>
<feature type="non-terminal residue" evidence="18">
    <location>
        <position position="1"/>
    </location>
</feature>
<dbReference type="PANTHER" id="PTHR10502:SF17">
    <property type="entry name" value="ANNEXIN A1"/>
    <property type="match status" value="1"/>
</dbReference>
<keyword evidence="19" id="KW-1185">Reference proteome</keyword>
<evidence type="ECO:0000256" key="14">
    <source>
        <dbReference type="ARBA" id="ARBA00023242"/>
    </source>
</evidence>
<evidence type="ECO:0000256" key="16">
    <source>
        <dbReference type="ARBA" id="ARBA00023302"/>
    </source>
</evidence>
<keyword evidence="12" id="KW-0472">Membrane</keyword>
<keyword evidence="7" id="KW-0963">Cytoplasm</keyword>
<accession>A0ABS2Y6U3</accession>
<evidence type="ECO:0000256" key="15">
    <source>
        <dbReference type="ARBA" id="ARBA00023273"/>
    </source>
</evidence>
<protein>
    <recommendedName>
        <fullName evidence="17">Annexin</fullName>
    </recommendedName>
</protein>
<evidence type="ECO:0000256" key="4">
    <source>
        <dbReference type="ARBA" id="ARBA00004496"/>
    </source>
</evidence>
<proteinExistence type="inferred from homology"/>
<dbReference type="EMBL" id="JAAWVQ010111240">
    <property type="protein sequence ID" value="MBN3281707.1"/>
    <property type="molecule type" value="Genomic_DNA"/>
</dbReference>
<comment type="subcellular location">
    <subcellularLocation>
        <location evidence="3">Basolateral cell membrane</location>
    </subcellularLocation>
    <subcellularLocation>
        <location evidence="2">Cell projection</location>
        <location evidence="2">Cilium</location>
    </subcellularLocation>
    <subcellularLocation>
        <location evidence="4">Cytoplasm</location>
    </subcellularLocation>
    <subcellularLocation>
        <location evidence="1">Nucleus</location>
    </subcellularLocation>
</comment>
<dbReference type="PRINTS" id="PR00196">
    <property type="entry name" value="ANNEXIN"/>
</dbReference>
<dbReference type="Gene3D" id="1.10.220.10">
    <property type="entry name" value="Annexin"/>
    <property type="match status" value="4"/>
</dbReference>
<evidence type="ECO:0000256" key="11">
    <source>
        <dbReference type="ARBA" id="ARBA00023069"/>
    </source>
</evidence>
<evidence type="ECO:0000313" key="18">
    <source>
        <dbReference type="EMBL" id="MBN3281707.1"/>
    </source>
</evidence>
<keyword evidence="16 17" id="KW-0111">Calcium/phospholipid-binding</keyword>
<dbReference type="PRINTS" id="PR00197">
    <property type="entry name" value="ANNEXINI"/>
</dbReference>
<evidence type="ECO:0000256" key="12">
    <source>
        <dbReference type="ARBA" id="ARBA00023136"/>
    </source>
</evidence>
<evidence type="ECO:0000256" key="6">
    <source>
        <dbReference type="ARBA" id="ARBA00022475"/>
    </source>
</evidence>
<sequence length="274" mass="30624">LGVDEKTIIEVLVKRSNAQRQQIKEAYQKTSGKALDAALKSVLSGHLIDVVAALLKTPAQYDAYLLKTAMKGLGTDEDCLIEVLASRTNKEIKEILKVYNDGKNNLETDISSDTSDDFKRALLALSKGNRSEDNIVKEDLADSDARALYEAGEKRKGTDCQTFINILTTRSVPQLRKTFQKYTKYSKHDVSQALDLELKGDIESCLTAVVKCIGNKPAFFAEKLYLAMKGSGTNEQVLTRIMVSRSEIDLHDIKAEYYKKYGKTLYQEIMVSFS</sequence>
<organism evidence="18 19">
    <name type="scientific">Polyodon spathula</name>
    <name type="common">North American paddlefish</name>
    <name type="synonym">Squalus spathula</name>
    <dbReference type="NCBI Taxonomy" id="7913"/>
    <lineage>
        <taxon>Eukaryota</taxon>
        <taxon>Metazoa</taxon>
        <taxon>Chordata</taxon>
        <taxon>Craniata</taxon>
        <taxon>Vertebrata</taxon>
        <taxon>Euteleostomi</taxon>
        <taxon>Actinopterygii</taxon>
        <taxon>Chondrostei</taxon>
        <taxon>Acipenseriformes</taxon>
        <taxon>Polyodontidae</taxon>
        <taxon>Polyodon</taxon>
    </lineage>
</organism>
<keyword evidence="13 17" id="KW-0041">Annexin</keyword>
<dbReference type="PANTHER" id="PTHR10502">
    <property type="entry name" value="ANNEXIN"/>
    <property type="match status" value="1"/>
</dbReference>
<keyword evidence="15" id="KW-0966">Cell projection</keyword>
<dbReference type="InterPro" id="IPR002388">
    <property type="entry name" value="ANX1"/>
</dbReference>
<evidence type="ECO:0000256" key="1">
    <source>
        <dbReference type="ARBA" id="ARBA00004123"/>
    </source>
</evidence>
<keyword evidence="6" id="KW-1003">Cell membrane</keyword>
<reference evidence="18" key="1">
    <citation type="journal article" date="2021" name="Cell">
        <title>Tracing the genetic footprints of vertebrate landing in non-teleost ray-finned fishes.</title>
        <authorList>
            <person name="Bi X."/>
            <person name="Wang K."/>
            <person name="Yang L."/>
            <person name="Pan H."/>
            <person name="Jiang H."/>
            <person name="Wei Q."/>
            <person name="Fang M."/>
            <person name="Yu H."/>
            <person name="Zhu C."/>
            <person name="Cai Y."/>
            <person name="He Y."/>
            <person name="Gan X."/>
            <person name="Zeng H."/>
            <person name="Yu D."/>
            <person name="Zhu Y."/>
            <person name="Jiang H."/>
            <person name="Qiu Q."/>
            <person name="Yang H."/>
            <person name="Zhang Y.E."/>
            <person name="Wang W."/>
            <person name="Zhu M."/>
            <person name="He S."/>
            <person name="Zhang G."/>
        </authorList>
    </citation>
    <scope>NUCLEOTIDE SEQUENCE</scope>
    <source>
        <strain evidence="18">Pddl_001</strain>
    </source>
</reference>
<dbReference type="Pfam" id="PF00191">
    <property type="entry name" value="Annexin"/>
    <property type="match status" value="4"/>
</dbReference>
<dbReference type="InterPro" id="IPR001464">
    <property type="entry name" value="Annexin"/>
</dbReference>
<evidence type="ECO:0000256" key="13">
    <source>
        <dbReference type="ARBA" id="ARBA00023216"/>
    </source>
</evidence>
<comment type="domain">
    <text evidence="17">The full-length protein can bind eight Ca(2+) ions via the annexin repeats. Calcium binding causes a major conformation change that modifies dimer contacts and leads to surface exposure of the N-terminal phosphorylation sites; in the absence of Ca(2+), these sites are buried in the interior of the protein core. The N-terminal region becomes disordered in response to calcium-binding.</text>
</comment>
<keyword evidence="14" id="KW-0539">Nucleus</keyword>
<evidence type="ECO:0000256" key="7">
    <source>
        <dbReference type="ARBA" id="ARBA00022490"/>
    </source>
</evidence>
<feature type="non-terminal residue" evidence="18">
    <location>
        <position position="274"/>
    </location>
</feature>
<gene>
    <name evidence="18" type="primary">Anxa1</name>
    <name evidence="18" type="ORF">GTO93_0009730</name>
</gene>
<dbReference type="SMART" id="SM00335">
    <property type="entry name" value="ANX"/>
    <property type="match status" value="4"/>
</dbReference>
<evidence type="ECO:0000256" key="3">
    <source>
        <dbReference type="ARBA" id="ARBA00004187"/>
    </source>
</evidence>
<evidence type="ECO:0000256" key="17">
    <source>
        <dbReference type="RuleBase" id="RU003540"/>
    </source>
</evidence>
<evidence type="ECO:0000256" key="8">
    <source>
        <dbReference type="ARBA" id="ARBA00022737"/>
    </source>
</evidence>
<dbReference type="Proteomes" id="UP001166093">
    <property type="component" value="Unassembled WGS sequence"/>
</dbReference>
<comment type="caution">
    <text evidence="18">The sequence shown here is derived from an EMBL/GenBank/DDBJ whole genome shotgun (WGS) entry which is preliminary data.</text>
</comment>
<comment type="similarity">
    <text evidence="5 17">Belongs to the annexin family.</text>
</comment>
<dbReference type="PROSITE" id="PS51897">
    <property type="entry name" value="ANNEXIN_2"/>
    <property type="match status" value="4"/>
</dbReference>
<keyword evidence="11" id="KW-0969">Cilium</keyword>
<dbReference type="InterPro" id="IPR018502">
    <property type="entry name" value="Annexin_repeat"/>
</dbReference>
<keyword evidence="10" id="KW-0593">Phospholipase A2 inhibitor</keyword>
<evidence type="ECO:0000256" key="2">
    <source>
        <dbReference type="ARBA" id="ARBA00004138"/>
    </source>
</evidence>
<dbReference type="PROSITE" id="PS00223">
    <property type="entry name" value="ANNEXIN_1"/>
    <property type="match status" value="1"/>
</dbReference>
<evidence type="ECO:0000256" key="5">
    <source>
        <dbReference type="ARBA" id="ARBA00007831"/>
    </source>
</evidence>
<dbReference type="InterPro" id="IPR018252">
    <property type="entry name" value="Annexin_repeat_CS"/>
</dbReference>
<name>A0ABS2Y6U3_POLSP</name>
<evidence type="ECO:0000313" key="19">
    <source>
        <dbReference type="Proteomes" id="UP001166093"/>
    </source>
</evidence>
<keyword evidence="8 17" id="KW-0677">Repeat</keyword>